<dbReference type="Pfam" id="PF05838">
    <property type="entry name" value="Glyco_hydro_108"/>
    <property type="match status" value="1"/>
</dbReference>
<keyword evidence="1" id="KW-0472">Membrane</keyword>
<keyword evidence="5" id="KW-1185">Reference proteome</keyword>
<evidence type="ECO:0000259" key="3">
    <source>
        <dbReference type="Pfam" id="PF09374"/>
    </source>
</evidence>
<keyword evidence="1" id="KW-1133">Transmembrane helix</keyword>
<dbReference type="InterPro" id="IPR023346">
    <property type="entry name" value="Lysozyme-like_dom_sf"/>
</dbReference>
<keyword evidence="1" id="KW-0812">Transmembrane</keyword>
<evidence type="ECO:0000313" key="4">
    <source>
        <dbReference type="EMBL" id="RKE04450.1"/>
    </source>
</evidence>
<dbReference type="Proteomes" id="UP000284531">
    <property type="component" value="Unassembled WGS sequence"/>
</dbReference>
<protein>
    <submittedName>
        <fullName evidence="4">Putative peptidoglycan binding protein</fullName>
    </submittedName>
</protein>
<reference evidence="4 5" key="1">
    <citation type="submission" date="2018-09" db="EMBL/GenBank/DDBJ databases">
        <title>Genomic Encyclopedia of Archaeal and Bacterial Type Strains, Phase II (KMG-II): from individual species to whole genera.</title>
        <authorList>
            <person name="Goeker M."/>
        </authorList>
    </citation>
    <scope>NUCLEOTIDE SEQUENCE [LARGE SCALE GENOMIC DNA]</scope>
    <source>
        <strain evidence="4 5">DSM 21950</strain>
    </source>
</reference>
<dbReference type="AlphaFoldDB" id="A0A419XA51"/>
<organism evidence="4 5">
    <name type="scientific">Marinifilum flexuosum</name>
    <dbReference type="NCBI Taxonomy" id="1117708"/>
    <lineage>
        <taxon>Bacteria</taxon>
        <taxon>Pseudomonadati</taxon>
        <taxon>Bacteroidota</taxon>
        <taxon>Bacteroidia</taxon>
        <taxon>Marinilabiliales</taxon>
        <taxon>Marinifilaceae</taxon>
    </lineage>
</organism>
<dbReference type="OrthoDB" id="672438at2"/>
<dbReference type="RefSeq" id="WP_120239226.1">
    <property type="nucleotide sequence ID" value="NZ_RAPQ01000008.1"/>
</dbReference>
<dbReference type="Pfam" id="PF09374">
    <property type="entry name" value="PG_binding_3"/>
    <property type="match status" value="1"/>
</dbReference>
<evidence type="ECO:0000259" key="2">
    <source>
        <dbReference type="Pfam" id="PF05838"/>
    </source>
</evidence>
<dbReference type="InterPro" id="IPR008565">
    <property type="entry name" value="TtsA-like_GH18_dom"/>
</dbReference>
<feature type="domain" description="Peptidoglycan binding" evidence="3">
    <location>
        <begin position="103"/>
        <end position="170"/>
    </location>
</feature>
<feature type="transmembrane region" description="Helical" evidence="1">
    <location>
        <begin position="172"/>
        <end position="196"/>
    </location>
</feature>
<evidence type="ECO:0000313" key="5">
    <source>
        <dbReference type="Proteomes" id="UP000284531"/>
    </source>
</evidence>
<dbReference type="EMBL" id="RAPQ01000008">
    <property type="protein sequence ID" value="RKE04450.1"/>
    <property type="molecule type" value="Genomic_DNA"/>
</dbReference>
<name>A0A419XA51_9BACT</name>
<comment type="caution">
    <text evidence="4">The sequence shown here is derived from an EMBL/GenBank/DDBJ whole genome shotgun (WGS) entry which is preliminary data.</text>
</comment>
<sequence>MATFETSYHITEMMEGGYSNHPHDNGKETYAGISRVAFPNWEGWKFIDKQVKPIKRNTFFSALAMPVRHFYRANFWVPLQCGLMPQVVANQLFDYAVNSGKSRAIKSLQSVLNSMGAFLKVDGIVGAKTQGALKRFDANEVAAKLLLERERFINQLAQSQPQFKRGWLNRIAFLKTHLGTVGISFGVVALLGLTLFF</sequence>
<dbReference type="Gene3D" id="1.20.141.10">
    <property type="entry name" value="Chitosanase, subunit A, domain 1"/>
    <property type="match status" value="1"/>
</dbReference>
<dbReference type="InterPro" id="IPR018537">
    <property type="entry name" value="Peptidoglycan-bd_3"/>
</dbReference>
<feature type="domain" description="TtsA-like Glycoside hydrolase family 108" evidence="2">
    <location>
        <begin position="13"/>
        <end position="100"/>
    </location>
</feature>
<dbReference type="SUPFAM" id="SSF53955">
    <property type="entry name" value="Lysozyme-like"/>
    <property type="match status" value="1"/>
</dbReference>
<proteinExistence type="predicted"/>
<accession>A0A419XA51</accession>
<evidence type="ECO:0000256" key="1">
    <source>
        <dbReference type="SAM" id="Phobius"/>
    </source>
</evidence>
<gene>
    <name evidence="4" type="ORF">BXY64_1470</name>
</gene>